<gene>
    <name evidence="5" type="ORF">P691DRAFT_775951</name>
</gene>
<dbReference type="Pfam" id="PF01765">
    <property type="entry name" value="RRF"/>
    <property type="match status" value="1"/>
</dbReference>
<dbReference type="EMBL" id="MU151189">
    <property type="protein sequence ID" value="KAF9447687.1"/>
    <property type="molecule type" value="Genomic_DNA"/>
</dbReference>
<evidence type="ECO:0000313" key="6">
    <source>
        <dbReference type="Proteomes" id="UP000807342"/>
    </source>
</evidence>
<dbReference type="Gene3D" id="3.30.1360.40">
    <property type="match status" value="1"/>
</dbReference>
<name>A0A9P5XCR6_9AGAR</name>
<dbReference type="InterPro" id="IPR023584">
    <property type="entry name" value="Ribosome_recyc_fac_dom"/>
</dbReference>
<dbReference type="Proteomes" id="UP000807342">
    <property type="component" value="Unassembled WGS sequence"/>
</dbReference>
<comment type="similarity">
    <text evidence="1">Belongs to the RRF family.</text>
</comment>
<dbReference type="SUPFAM" id="SSF55194">
    <property type="entry name" value="Ribosome recycling factor, RRF"/>
    <property type="match status" value="1"/>
</dbReference>
<dbReference type="PANTHER" id="PTHR20982">
    <property type="entry name" value="RIBOSOME RECYCLING FACTOR"/>
    <property type="match status" value="1"/>
</dbReference>
<dbReference type="Gene3D" id="1.10.132.20">
    <property type="entry name" value="Ribosome-recycling factor"/>
    <property type="match status" value="1"/>
</dbReference>
<proteinExistence type="inferred from homology"/>
<comment type="caution">
    <text evidence="5">The sequence shown here is derived from an EMBL/GenBank/DDBJ whole genome shotgun (WGS) entry which is preliminary data.</text>
</comment>
<dbReference type="InterPro" id="IPR036191">
    <property type="entry name" value="RRF_sf"/>
</dbReference>
<dbReference type="GO" id="GO:0006412">
    <property type="term" value="P:translation"/>
    <property type="evidence" value="ECO:0007669"/>
    <property type="project" value="UniProtKB-KW"/>
</dbReference>
<sequence length="246" mass="27731">MSLCRLALRGSSLCVARPVFPSRQTTLRVLPLQHLSIQRQYATKGKTKSTSKLVPGSQQPITDEAALAEYKKAETIMKNAVEWFRKECQGFETRASGRVTPALLSPVRIKLEGKEYRLEEIATVGVRDGSILLVTLFDEKNMKLAEKSLYDSKIPGVVPHRQDDRTIKIPIPKPTVDARKELFNVAKRKAEEIRVQIRKQHQTSLKRGKFEKHSIEQEEFQKLTDQNIADVDATLASLQKATGAPK</sequence>
<evidence type="ECO:0000256" key="3">
    <source>
        <dbReference type="ARBA" id="ARBA00024909"/>
    </source>
</evidence>
<evidence type="ECO:0000256" key="2">
    <source>
        <dbReference type="ARBA" id="ARBA00022917"/>
    </source>
</evidence>
<keyword evidence="6" id="KW-1185">Reference proteome</keyword>
<comment type="function">
    <text evidence="3">Necessary for protein synthesis in mitochondria. Functions as a ribosome recycling factor in mitochondria.</text>
</comment>
<dbReference type="GO" id="GO:0043023">
    <property type="term" value="F:ribosomal large subunit binding"/>
    <property type="evidence" value="ECO:0007669"/>
    <property type="project" value="TreeGrafter"/>
</dbReference>
<dbReference type="OrthoDB" id="407355at2759"/>
<organism evidence="5 6">
    <name type="scientific">Macrolepiota fuliginosa MF-IS2</name>
    <dbReference type="NCBI Taxonomy" id="1400762"/>
    <lineage>
        <taxon>Eukaryota</taxon>
        <taxon>Fungi</taxon>
        <taxon>Dikarya</taxon>
        <taxon>Basidiomycota</taxon>
        <taxon>Agaricomycotina</taxon>
        <taxon>Agaricomycetes</taxon>
        <taxon>Agaricomycetidae</taxon>
        <taxon>Agaricales</taxon>
        <taxon>Agaricineae</taxon>
        <taxon>Agaricaceae</taxon>
        <taxon>Macrolepiota</taxon>
    </lineage>
</organism>
<keyword evidence="2" id="KW-0648">Protein biosynthesis</keyword>
<dbReference type="InterPro" id="IPR002661">
    <property type="entry name" value="Ribosome_recyc_fac"/>
</dbReference>
<evidence type="ECO:0000256" key="1">
    <source>
        <dbReference type="ARBA" id="ARBA00005912"/>
    </source>
</evidence>
<evidence type="ECO:0000313" key="5">
    <source>
        <dbReference type="EMBL" id="KAF9447687.1"/>
    </source>
</evidence>
<feature type="domain" description="Ribosome recycling factor" evidence="4">
    <location>
        <begin position="92"/>
        <end position="240"/>
    </location>
</feature>
<protein>
    <submittedName>
        <fullName evidence="5">Ribosome recycling factor</fullName>
    </submittedName>
</protein>
<accession>A0A9P5XCR6</accession>
<reference evidence="5" key="1">
    <citation type="submission" date="2020-11" db="EMBL/GenBank/DDBJ databases">
        <authorList>
            <consortium name="DOE Joint Genome Institute"/>
            <person name="Ahrendt S."/>
            <person name="Riley R."/>
            <person name="Andreopoulos W."/>
            <person name="Labutti K."/>
            <person name="Pangilinan J."/>
            <person name="Ruiz-Duenas F.J."/>
            <person name="Barrasa J.M."/>
            <person name="Sanchez-Garcia M."/>
            <person name="Camarero S."/>
            <person name="Miyauchi S."/>
            <person name="Serrano A."/>
            <person name="Linde D."/>
            <person name="Babiker R."/>
            <person name="Drula E."/>
            <person name="Ayuso-Fernandez I."/>
            <person name="Pacheco R."/>
            <person name="Padilla G."/>
            <person name="Ferreira P."/>
            <person name="Barriuso J."/>
            <person name="Kellner H."/>
            <person name="Castanera R."/>
            <person name="Alfaro M."/>
            <person name="Ramirez L."/>
            <person name="Pisabarro A.G."/>
            <person name="Kuo A."/>
            <person name="Tritt A."/>
            <person name="Lipzen A."/>
            <person name="He G."/>
            <person name="Yan M."/>
            <person name="Ng V."/>
            <person name="Cullen D."/>
            <person name="Martin F."/>
            <person name="Rosso M.-N."/>
            <person name="Henrissat B."/>
            <person name="Hibbett D."/>
            <person name="Martinez A.T."/>
            <person name="Grigoriev I.V."/>
        </authorList>
    </citation>
    <scope>NUCLEOTIDE SEQUENCE</scope>
    <source>
        <strain evidence="5">MF-IS2</strain>
    </source>
</reference>
<evidence type="ECO:0000259" key="4">
    <source>
        <dbReference type="Pfam" id="PF01765"/>
    </source>
</evidence>
<dbReference type="AlphaFoldDB" id="A0A9P5XCR6"/>
<dbReference type="PANTHER" id="PTHR20982:SF3">
    <property type="entry name" value="MITOCHONDRIAL RIBOSOME RECYCLING FACTOR PSEUDO 1"/>
    <property type="match status" value="1"/>
</dbReference>
<dbReference type="GO" id="GO:0005739">
    <property type="term" value="C:mitochondrion"/>
    <property type="evidence" value="ECO:0007669"/>
    <property type="project" value="TreeGrafter"/>
</dbReference>